<organism evidence="10 11">
    <name type="scientific">Trichogramma kaykai</name>
    <dbReference type="NCBI Taxonomy" id="54128"/>
    <lineage>
        <taxon>Eukaryota</taxon>
        <taxon>Metazoa</taxon>
        <taxon>Ecdysozoa</taxon>
        <taxon>Arthropoda</taxon>
        <taxon>Hexapoda</taxon>
        <taxon>Insecta</taxon>
        <taxon>Pterygota</taxon>
        <taxon>Neoptera</taxon>
        <taxon>Endopterygota</taxon>
        <taxon>Hymenoptera</taxon>
        <taxon>Apocrita</taxon>
        <taxon>Proctotrupomorpha</taxon>
        <taxon>Chalcidoidea</taxon>
        <taxon>Trichogrammatidae</taxon>
        <taxon>Trichogramma</taxon>
    </lineage>
</organism>
<dbReference type="Gene3D" id="3.30.70.270">
    <property type="match status" value="2"/>
</dbReference>
<keyword evidence="6" id="KW-0511">Multifunctional enzyme</keyword>
<evidence type="ECO:0000256" key="3">
    <source>
        <dbReference type="ARBA" id="ARBA00022722"/>
    </source>
</evidence>
<accession>A0ABD2WE69</accession>
<dbReference type="FunFam" id="3.10.20.370:FF:000001">
    <property type="entry name" value="Retrovirus-related Pol polyprotein from transposon 17.6-like protein"/>
    <property type="match status" value="1"/>
</dbReference>
<evidence type="ECO:0000256" key="2">
    <source>
        <dbReference type="ARBA" id="ARBA00022695"/>
    </source>
</evidence>
<keyword evidence="4" id="KW-0255">Endonuclease</keyword>
<dbReference type="GO" id="GO:0004519">
    <property type="term" value="F:endonuclease activity"/>
    <property type="evidence" value="ECO:0007669"/>
    <property type="project" value="UniProtKB-KW"/>
</dbReference>
<dbReference type="FunFam" id="3.30.70.270:FF:000026">
    <property type="entry name" value="Transposon Ty3-G Gag-Pol polyprotein"/>
    <property type="match status" value="1"/>
</dbReference>
<evidence type="ECO:0000313" key="11">
    <source>
        <dbReference type="Proteomes" id="UP001627154"/>
    </source>
</evidence>
<dbReference type="InterPro" id="IPR000477">
    <property type="entry name" value="RT_dom"/>
</dbReference>
<dbReference type="GO" id="GO:0003964">
    <property type="term" value="F:RNA-directed DNA polymerase activity"/>
    <property type="evidence" value="ECO:0007669"/>
    <property type="project" value="UniProtKB-KW"/>
</dbReference>
<reference evidence="10 11" key="1">
    <citation type="journal article" date="2024" name="bioRxiv">
        <title>A reference genome for Trichogramma kaykai: A tiny desert-dwelling parasitoid wasp with competing sex-ratio distorters.</title>
        <authorList>
            <person name="Culotta J."/>
            <person name="Lindsey A.R."/>
        </authorList>
    </citation>
    <scope>NUCLEOTIDE SEQUENCE [LARGE SCALE GENOMIC DNA]</scope>
    <source>
        <strain evidence="10 11">KSX58</strain>
    </source>
</reference>
<sequence>MQYLAEENKINTFEAHEIEKQRTSNEGINQVTTNKQEFNKKQHTTLGNSRGMERHEEQIETAFHDKFHTEDDVRRQITYEFKENIATHEEHRFTKDEKYCISTELNNERVKPPQQIDKREKNSRPSAGASRGSIELLYEQINECNAYFRANIKGKNDKKGRDNERMPGDTEKINKSDNNEFADETSDKKEKLSTKKAECIEKKERYDEETTCEDNSSQTDAAIHCIEGNICDNDVRCDATPRAEENATDEYNYGKPRLPSDDEWNKYYENFGKSLNSYEADYDDINDVCEYTDSYEKIKAEQSECEFIGHLDEYGDEHLEDFYGKLNIIYDNERLNQLLETLKINETSDQGIIELIKEFQDVFHIKGENLTTMHNVEHAIYTKDEVPVNAKPYRFPQSLKEELERQLNEMIKSGIIEPSCSSYRSNISLVPKAPDSKGNKKYRLVVDFRQLNEKTEPDRYPLPNILDIIDHVGNAKYFSTLDLSSGFYQCMLKEEHRHKTAFSTAIGLFQFVKMPMGLSNSPATFQRGMDIAFKGQQQKDIFLYLDDAVVFSNTKEEHYVKLYNFLARAREVNLKLQPEKCNFLKTEVVYLGHVLSEEGVRCDPRKLDAVRKFPTPRNVKQVRQFLGLAGYYRRFIRNFANIAKPLTELQKKNRDFAWTETEQEALNTLKDLLCEGPVLQVANPNLDYIVTSDASKLAIGGYLAQLKDKVEMPIGYVSRALSDVEQKYDTYSREALAIVFTITKFKAYLLGRINVVADCLSRNPTTEDINVVTRARTTKTARPNYKVTRKYVKKRKKPEKETITEGQKQNDDIDETTVQSTAEAPEIVPIPQEQEQADEGEETIVQPPEEAPEQPEEYAIDRHRINYEEDFEKCDSEIVIEKMLIECREKLFMRKDNYAFFIDCDGRATDEGASQLLSQNKLKTVKSDPGEVTMIKRKQTVEFAICIKKHNDSTPCIIDNIEKRLLVLKALIEKLGINTISIAKSQEISHVPWVRVENMLKALFVNVEAKIIICNGEMKFVPLQERQQVLRDMHASAIGGHKGISKIVRRMRPLYDWKSMKRDIIKFIQRCDTCQLEKLVRKKVRQPMVISDTPYDAMQKVAIDIVGPLPRTKKGNNNILTIQCNLTKFCRAIALQDATAETVTDAFLKEFICIFSCPQIILSDQGTNFTSKVFVNLAKAFKIKTVTTTAYRPSSNGSLKRSHHSLAEYLKTVAGKNKEWDDILEMAMFSYNTSVHEAHQFQPFQLVFGKLPTLPTEVSIEKSGKIVTYTYYVRKLCKTLSEIKAIAREKLIDAKLKNKFYYDRKTNAESFKPGDYVYLLKGGKQHKLGDQYTGPYLVLEVNNDNNNVKIEIKNCDAVAAS</sequence>
<dbReference type="Gene3D" id="1.10.340.70">
    <property type="match status" value="1"/>
</dbReference>
<dbReference type="InterPro" id="IPR050951">
    <property type="entry name" value="Retrovirus_Pol_polyprotein"/>
</dbReference>
<dbReference type="SUPFAM" id="SSF53098">
    <property type="entry name" value="Ribonuclease H-like"/>
    <property type="match status" value="1"/>
</dbReference>
<dbReference type="Gene3D" id="3.10.10.10">
    <property type="entry name" value="HIV Type 1 Reverse Transcriptase, subunit A, domain 1"/>
    <property type="match status" value="1"/>
</dbReference>
<evidence type="ECO:0000256" key="7">
    <source>
        <dbReference type="SAM" id="MobiDB-lite"/>
    </source>
</evidence>
<dbReference type="InterPro" id="IPR001584">
    <property type="entry name" value="Integrase_cat-core"/>
</dbReference>
<dbReference type="Pfam" id="PF00665">
    <property type="entry name" value="rve"/>
    <property type="match status" value="1"/>
</dbReference>
<dbReference type="SUPFAM" id="SSF56672">
    <property type="entry name" value="DNA/RNA polymerases"/>
    <property type="match status" value="1"/>
</dbReference>
<dbReference type="GO" id="GO:0042575">
    <property type="term" value="C:DNA polymerase complex"/>
    <property type="evidence" value="ECO:0007669"/>
    <property type="project" value="UniProtKB-ARBA"/>
</dbReference>
<comment type="caution">
    <text evidence="10">The sequence shown here is derived from an EMBL/GenBank/DDBJ whole genome shotgun (WGS) entry which is preliminary data.</text>
</comment>
<dbReference type="Pfam" id="PF00078">
    <property type="entry name" value="RVT_1"/>
    <property type="match status" value="1"/>
</dbReference>
<dbReference type="PROSITE" id="PS50878">
    <property type="entry name" value="RT_POL"/>
    <property type="match status" value="1"/>
</dbReference>
<name>A0ABD2WE69_9HYME</name>
<dbReference type="PANTHER" id="PTHR37984">
    <property type="entry name" value="PROTEIN CBG26694"/>
    <property type="match status" value="1"/>
</dbReference>
<dbReference type="EC" id="2.7.7.49" evidence="1"/>
<keyword evidence="2" id="KW-0808">Transferase</keyword>
<evidence type="ECO:0000259" key="8">
    <source>
        <dbReference type="PROSITE" id="PS50878"/>
    </source>
</evidence>
<keyword evidence="3" id="KW-0540">Nuclease</keyword>
<keyword evidence="5" id="KW-0695">RNA-directed DNA polymerase</keyword>
<dbReference type="InterPro" id="IPR012337">
    <property type="entry name" value="RNaseH-like_sf"/>
</dbReference>
<keyword evidence="4" id="KW-0378">Hydrolase</keyword>
<evidence type="ECO:0000313" key="10">
    <source>
        <dbReference type="EMBL" id="KAL3390990.1"/>
    </source>
</evidence>
<dbReference type="Pfam" id="PF17919">
    <property type="entry name" value="RT_RNaseH_2"/>
    <property type="match status" value="1"/>
</dbReference>
<protein>
    <recommendedName>
        <fullName evidence="1">RNA-directed DNA polymerase</fullName>
        <ecNumber evidence="1">2.7.7.49</ecNumber>
    </recommendedName>
</protein>
<dbReference type="FunFam" id="3.30.420.10:FF:000032">
    <property type="entry name" value="Retrovirus-related Pol polyprotein from transposon 297-like Protein"/>
    <property type="match status" value="1"/>
</dbReference>
<feature type="compositionally biased region" description="Basic and acidic residues" evidence="7">
    <location>
        <begin position="154"/>
        <end position="178"/>
    </location>
</feature>
<feature type="domain" description="Integrase catalytic" evidence="9">
    <location>
        <begin position="1090"/>
        <end position="1251"/>
    </location>
</feature>
<keyword evidence="11" id="KW-1185">Reference proteome</keyword>
<feature type="region of interest" description="Disordered" evidence="7">
    <location>
        <begin position="790"/>
        <end position="815"/>
    </location>
</feature>
<dbReference type="Pfam" id="PF17921">
    <property type="entry name" value="Integrase_H2C2"/>
    <property type="match status" value="1"/>
</dbReference>
<dbReference type="PROSITE" id="PS50994">
    <property type="entry name" value="INTEGRASE"/>
    <property type="match status" value="1"/>
</dbReference>
<feature type="region of interest" description="Disordered" evidence="7">
    <location>
        <begin position="154"/>
        <end position="189"/>
    </location>
</feature>
<keyword evidence="2" id="KW-0548">Nucleotidyltransferase</keyword>
<feature type="region of interest" description="Disordered" evidence="7">
    <location>
        <begin position="104"/>
        <end position="131"/>
    </location>
</feature>
<feature type="domain" description="Reverse transcriptase" evidence="8">
    <location>
        <begin position="411"/>
        <end position="595"/>
    </location>
</feature>
<dbReference type="InterPro" id="IPR036397">
    <property type="entry name" value="RNaseH_sf"/>
</dbReference>
<dbReference type="EMBL" id="JBJJXI010000113">
    <property type="protein sequence ID" value="KAL3390990.1"/>
    <property type="molecule type" value="Genomic_DNA"/>
</dbReference>
<proteinExistence type="predicted"/>
<dbReference type="InterPro" id="IPR043128">
    <property type="entry name" value="Rev_trsase/Diguanyl_cyclase"/>
</dbReference>
<gene>
    <name evidence="10" type="ORF">TKK_014245</name>
</gene>
<dbReference type="CDD" id="cd01647">
    <property type="entry name" value="RT_LTR"/>
    <property type="match status" value="1"/>
</dbReference>
<feature type="compositionally biased region" description="Basic and acidic residues" evidence="7">
    <location>
        <begin position="106"/>
        <end position="123"/>
    </location>
</feature>
<dbReference type="Gene3D" id="3.30.420.10">
    <property type="entry name" value="Ribonuclease H-like superfamily/Ribonuclease H"/>
    <property type="match status" value="1"/>
</dbReference>
<evidence type="ECO:0000259" key="9">
    <source>
        <dbReference type="PROSITE" id="PS50994"/>
    </source>
</evidence>
<evidence type="ECO:0000256" key="5">
    <source>
        <dbReference type="ARBA" id="ARBA00022918"/>
    </source>
</evidence>
<dbReference type="InterPro" id="IPR041577">
    <property type="entry name" value="RT_RNaseH_2"/>
</dbReference>
<dbReference type="Proteomes" id="UP001627154">
    <property type="component" value="Unassembled WGS sequence"/>
</dbReference>
<evidence type="ECO:0000256" key="4">
    <source>
        <dbReference type="ARBA" id="ARBA00022759"/>
    </source>
</evidence>
<dbReference type="InterPro" id="IPR041588">
    <property type="entry name" value="Integrase_H2C2"/>
</dbReference>
<feature type="compositionally biased region" description="Basic and acidic residues" evidence="7">
    <location>
        <begin position="798"/>
        <end position="811"/>
    </location>
</feature>
<dbReference type="PANTHER" id="PTHR37984:SF5">
    <property type="entry name" value="PROTEIN NYNRIN-LIKE"/>
    <property type="match status" value="1"/>
</dbReference>
<evidence type="ECO:0000256" key="1">
    <source>
        <dbReference type="ARBA" id="ARBA00012493"/>
    </source>
</evidence>
<dbReference type="InterPro" id="IPR043502">
    <property type="entry name" value="DNA/RNA_pol_sf"/>
</dbReference>
<evidence type="ECO:0000256" key="6">
    <source>
        <dbReference type="ARBA" id="ARBA00023268"/>
    </source>
</evidence>